<accession>H1XY74</accession>
<dbReference type="InterPro" id="IPR012156">
    <property type="entry name" value="Cold_shock_CspA"/>
</dbReference>
<dbReference type="InterPro" id="IPR012340">
    <property type="entry name" value="NA-bd_OB-fold"/>
</dbReference>
<feature type="domain" description="CSD" evidence="3">
    <location>
        <begin position="1"/>
        <end position="66"/>
    </location>
</feature>
<evidence type="ECO:0000256" key="2">
    <source>
        <dbReference type="ARBA" id="ARBA00022490"/>
    </source>
</evidence>
<proteinExistence type="predicted"/>
<evidence type="ECO:0000313" key="5">
    <source>
        <dbReference type="EMBL" id="EHO42001.1"/>
    </source>
</evidence>
<comment type="subcellular location">
    <subcellularLocation>
        <location evidence="1">Cytoplasm</location>
    </subcellularLocation>
</comment>
<keyword evidence="6" id="KW-1185">Reference proteome</keyword>
<evidence type="ECO:0000313" key="7">
    <source>
        <dbReference type="Proteomes" id="UP000183868"/>
    </source>
</evidence>
<dbReference type="RefSeq" id="WP_006929209.1">
    <property type="nucleotide sequence ID" value="NZ_CM001402.1"/>
</dbReference>
<sequence length="68" mass="7710">MVKGSVKNWNADRGYGFIISDEGDDIFVNANDLHISLQKRGLREGDRVKFDIKTDMKGDRAVNVRLDV</sequence>
<dbReference type="SMART" id="SM00357">
    <property type="entry name" value="CSP"/>
    <property type="match status" value="1"/>
</dbReference>
<dbReference type="OrthoDB" id="9801074at2"/>
<dbReference type="PRINTS" id="PR00050">
    <property type="entry name" value="COLDSHOCK"/>
</dbReference>
<dbReference type="PROSITE" id="PS51857">
    <property type="entry name" value="CSD_2"/>
    <property type="match status" value="1"/>
</dbReference>
<dbReference type="Proteomes" id="UP000183868">
    <property type="component" value="Chromosome"/>
</dbReference>
<dbReference type="Proteomes" id="UP000004671">
    <property type="component" value="Chromosome"/>
</dbReference>
<dbReference type="InParanoid" id="H1XY74"/>
<dbReference type="EMBL" id="CM001402">
    <property type="protein sequence ID" value="EHO42001.1"/>
    <property type="molecule type" value="Genomic_DNA"/>
</dbReference>
<dbReference type="InterPro" id="IPR002059">
    <property type="entry name" value="CSP_DNA-bd"/>
</dbReference>
<dbReference type="STRING" id="880073.Cabys_1197"/>
<keyword evidence="2" id="KW-0963">Cytoplasm</keyword>
<dbReference type="SUPFAM" id="SSF50249">
    <property type="entry name" value="Nucleic acid-binding proteins"/>
    <property type="match status" value="1"/>
</dbReference>
<dbReference type="InterPro" id="IPR011129">
    <property type="entry name" value="CSD"/>
</dbReference>
<dbReference type="GO" id="GO:0005829">
    <property type="term" value="C:cytosol"/>
    <property type="evidence" value="ECO:0007669"/>
    <property type="project" value="UniProtKB-ARBA"/>
</dbReference>
<evidence type="ECO:0000256" key="1">
    <source>
        <dbReference type="ARBA" id="ARBA00004496"/>
    </source>
</evidence>
<dbReference type="PaxDb" id="880073-Calab_2391"/>
<dbReference type="FunCoup" id="H1XY74">
    <property type="interactions" value="544"/>
</dbReference>
<reference evidence="5 6" key="1">
    <citation type="submission" date="2011-09" db="EMBL/GenBank/DDBJ databases">
        <title>The permanent draft genome of Caldithrix abyssi DSM 13497.</title>
        <authorList>
            <consortium name="US DOE Joint Genome Institute (JGI-PGF)"/>
            <person name="Lucas S."/>
            <person name="Han J."/>
            <person name="Lapidus A."/>
            <person name="Bruce D."/>
            <person name="Goodwin L."/>
            <person name="Pitluck S."/>
            <person name="Peters L."/>
            <person name="Kyrpides N."/>
            <person name="Mavromatis K."/>
            <person name="Ivanova N."/>
            <person name="Mikhailova N."/>
            <person name="Chertkov O."/>
            <person name="Detter J.C."/>
            <person name="Tapia R."/>
            <person name="Han C."/>
            <person name="Land M."/>
            <person name="Hauser L."/>
            <person name="Markowitz V."/>
            <person name="Cheng J.-F."/>
            <person name="Hugenholtz P."/>
            <person name="Woyke T."/>
            <person name="Wu D."/>
            <person name="Spring S."/>
            <person name="Brambilla E."/>
            <person name="Klenk H.-P."/>
            <person name="Eisen J.A."/>
        </authorList>
    </citation>
    <scope>NUCLEOTIDE SEQUENCE [LARGE SCALE GENOMIC DNA]</scope>
    <source>
        <strain evidence="5 6">DSM 13497</strain>
    </source>
</reference>
<dbReference type="PIRSF" id="PIRSF002599">
    <property type="entry name" value="Cold_shock_A"/>
    <property type="match status" value="1"/>
</dbReference>
<evidence type="ECO:0000313" key="4">
    <source>
        <dbReference type="EMBL" id="APF17946.1"/>
    </source>
</evidence>
<dbReference type="Gene3D" id="2.40.50.140">
    <property type="entry name" value="Nucleic acid-binding proteins"/>
    <property type="match status" value="1"/>
</dbReference>
<evidence type="ECO:0000259" key="3">
    <source>
        <dbReference type="PROSITE" id="PS51857"/>
    </source>
</evidence>
<dbReference type="HOGENOM" id="CLU_117621_7_0_0"/>
<name>H1XY74_CALAY</name>
<protein>
    <submittedName>
        <fullName evidence="4">Cold shock protein (Beta-ribbon, CspA family)</fullName>
    </submittedName>
    <submittedName>
        <fullName evidence="5">Cold-shock protein DNA-binding</fullName>
    </submittedName>
</protein>
<dbReference type="eggNOG" id="COG1278">
    <property type="taxonomic scope" value="Bacteria"/>
</dbReference>
<evidence type="ECO:0000313" key="6">
    <source>
        <dbReference type="Proteomes" id="UP000004671"/>
    </source>
</evidence>
<dbReference type="Pfam" id="PF00313">
    <property type="entry name" value="CSD"/>
    <property type="match status" value="1"/>
</dbReference>
<dbReference type="AlphaFoldDB" id="H1XY74"/>
<dbReference type="KEGG" id="caby:Cabys_1197"/>
<dbReference type="GO" id="GO:0003677">
    <property type="term" value="F:DNA binding"/>
    <property type="evidence" value="ECO:0007669"/>
    <property type="project" value="UniProtKB-KW"/>
</dbReference>
<dbReference type="EMBL" id="CP018099">
    <property type="protein sequence ID" value="APF17946.1"/>
    <property type="molecule type" value="Genomic_DNA"/>
</dbReference>
<reference evidence="4 7" key="2">
    <citation type="submission" date="2016-11" db="EMBL/GenBank/DDBJ databases">
        <title>Genomic analysis of Caldithrix abyssi and proposal of a novel bacterial phylum Caldithrichaeota.</title>
        <authorList>
            <person name="Kublanov I."/>
            <person name="Sigalova O."/>
            <person name="Gavrilov S."/>
            <person name="Lebedinsky A."/>
            <person name="Ivanova N."/>
            <person name="Daum C."/>
            <person name="Reddy T."/>
            <person name="Klenk H.P."/>
            <person name="Goker M."/>
            <person name="Reva O."/>
            <person name="Miroshnichenko M."/>
            <person name="Kyprides N."/>
            <person name="Woyke T."/>
            <person name="Gelfand M."/>
        </authorList>
    </citation>
    <scope>NUCLEOTIDE SEQUENCE [LARGE SCALE GENOMIC DNA]</scope>
    <source>
        <strain evidence="4 7">LF13</strain>
    </source>
</reference>
<gene>
    <name evidence="4" type="primary">cspA</name>
    <name evidence="4" type="ORF">Cabys_1197</name>
    <name evidence="5" type="ORF">Calab_2391</name>
</gene>
<organism evidence="5 6">
    <name type="scientific">Caldithrix abyssi DSM 13497</name>
    <dbReference type="NCBI Taxonomy" id="880073"/>
    <lineage>
        <taxon>Bacteria</taxon>
        <taxon>Pseudomonadati</taxon>
        <taxon>Calditrichota</taxon>
        <taxon>Calditrichia</taxon>
        <taxon>Calditrichales</taxon>
        <taxon>Calditrichaceae</taxon>
        <taxon>Caldithrix</taxon>
    </lineage>
</organism>
<keyword evidence="5" id="KW-0238">DNA-binding</keyword>